<accession>A0AAV2WMB7</accession>
<dbReference type="GO" id="GO:0016841">
    <property type="term" value="F:ammonia-lyase activity"/>
    <property type="evidence" value="ECO:0007669"/>
    <property type="project" value="InterPro"/>
</dbReference>
<protein>
    <submittedName>
        <fullName evidence="2">Histidine ammonia-lyase</fullName>
    </submittedName>
</protein>
<dbReference type="Gene3D" id="1.10.275.10">
    <property type="entry name" value="Fumarase/aspartase (N-terminal domain)"/>
    <property type="match status" value="1"/>
</dbReference>
<organism evidence="2 3">
    <name type="scientific">Mycolicibacterium neoaurum</name>
    <name type="common">Mycobacterium neoaurum</name>
    <dbReference type="NCBI Taxonomy" id="1795"/>
    <lineage>
        <taxon>Bacteria</taxon>
        <taxon>Bacillati</taxon>
        <taxon>Actinomycetota</taxon>
        <taxon>Actinomycetes</taxon>
        <taxon>Mycobacteriales</taxon>
        <taxon>Mycobacteriaceae</taxon>
        <taxon>Mycolicibacterium</taxon>
    </lineage>
</organism>
<dbReference type="CDD" id="cd00332">
    <property type="entry name" value="PAL-HAL"/>
    <property type="match status" value="1"/>
</dbReference>
<dbReference type="SUPFAM" id="SSF48557">
    <property type="entry name" value="L-aspartase-like"/>
    <property type="match status" value="1"/>
</dbReference>
<name>A0AAV2WMB7_MYCNE</name>
<dbReference type="Pfam" id="PF00221">
    <property type="entry name" value="Lyase_aromatic"/>
    <property type="match status" value="1"/>
</dbReference>
<evidence type="ECO:0000256" key="1">
    <source>
        <dbReference type="ARBA" id="ARBA00023239"/>
    </source>
</evidence>
<dbReference type="InterPro" id="IPR001106">
    <property type="entry name" value="Aromatic_Lyase"/>
</dbReference>
<reference evidence="2" key="2">
    <citation type="submission" date="2015-09" db="EMBL/GenBank/DDBJ databases">
        <title>Draft genome sequence of Mycobacterium neoaurum DSM 44074.</title>
        <authorList>
            <person name="Croce O."/>
            <person name="Robert C."/>
            <person name="Raoult D."/>
            <person name="Drancourt M."/>
        </authorList>
    </citation>
    <scope>NUCLEOTIDE SEQUENCE</scope>
    <source>
        <strain evidence="2">DSM 44074</strain>
    </source>
</reference>
<evidence type="ECO:0000313" key="3">
    <source>
        <dbReference type="Proteomes" id="UP000028864"/>
    </source>
</evidence>
<keyword evidence="1" id="KW-0456">Lyase</keyword>
<dbReference type="FunFam" id="1.10.275.10:FF:000005">
    <property type="entry name" value="Histidine ammonia-lyase"/>
    <property type="match status" value="1"/>
</dbReference>
<gene>
    <name evidence="2" type="primary">hutH</name>
    <name evidence="2" type="ORF">BN1047_03304</name>
</gene>
<dbReference type="InterPro" id="IPR008948">
    <property type="entry name" value="L-Aspartase-like"/>
</dbReference>
<dbReference type="InterPro" id="IPR022313">
    <property type="entry name" value="Phe/His_NH3-lyase_AS"/>
</dbReference>
<dbReference type="Gene3D" id="1.20.200.10">
    <property type="entry name" value="Fumarase/aspartase (Central domain)"/>
    <property type="match status" value="1"/>
</dbReference>
<proteinExistence type="predicted"/>
<evidence type="ECO:0000313" key="2">
    <source>
        <dbReference type="EMBL" id="CDQ45409.1"/>
    </source>
</evidence>
<dbReference type="AlphaFoldDB" id="A0AAV2WMB7"/>
<dbReference type="NCBIfam" id="NF006871">
    <property type="entry name" value="PRK09367.1"/>
    <property type="match status" value="1"/>
</dbReference>
<sequence>MTETRSISLDFYRLDDIADIVDNAQELTLDGEVQECIGRGADYIASIAGEDRHIYGINTGFGSLCVRRIEEHEQSELQHRHLLSHACGVGEPMPARISRITTVIKLLTFRSGYCGITPNTVNRMLDFWGRGIVPAIPKKGTVGASGDLAPLAHLALPLIGEGKVYYRGELVDAATMLAGEGFEPLRLRPKEGLALTNGVQYINAIAVDCLLRARTLIRFADLVTALSIQGFSTAKSFYQPLLEKTWRHPERVTVAKNLETLLEGSNHHELPQCNIAHEDPYSYRCVPQVHAAARQAINFATQIIEQECNTVSDNPVFFYEEGTELCAGNLHGASSAMVMDLLAIALTDLSSISERRTYQLLSGQHGLPDYLVAKPGLDSGLMIPQYTSAALVNENKVLSAPASVDTIATCQLQEDHVSMGGTSAYKLMQVIDNLTYILGIELLTAAQAIDLNEGLRLSPETAKLFNEFRSEVSHLDQDRYQHPDIEKARQFVEQRARRWCDELAVQ</sequence>
<dbReference type="EMBL" id="LK021339">
    <property type="protein sequence ID" value="CDQ45409.1"/>
    <property type="molecule type" value="Genomic_DNA"/>
</dbReference>
<reference evidence="2" key="1">
    <citation type="submission" date="2014-05" db="EMBL/GenBank/DDBJ databases">
        <authorList>
            <person name="Urmite Genomes"/>
        </authorList>
    </citation>
    <scope>NUCLEOTIDE SEQUENCE</scope>
    <source>
        <strain evidence="2">DSM 44074</strain>
    </source>
</reference>
<dbReference type="Proteomes" id="UP000028864">
    <property type="component" value="Unassembled WGS sequence"/>
</dbReference>
<dbReference type="PROSITE" id="PS00488">
    <property type="entry name" value="PAL_HISTIDASE"/>
    <property type="match status" value="1"/>
</dbReference>
<dbReference type="RefSeq" id="WP_030133332.1">
    <property type="nucleotide sequence ID" value="NZ_CP074376.1"/>
</dbReference>
<dbReference type="InterPro" id="IPR024083">
    <property type="entry name" value="Fumarase/histidase_N"/>
</dbReference>